<comment type="caution">
    <text evidence="1">The sequence shown here is derived from an EMBL/GenBank/DDBJ whole genome shotgun (WGS) entry which is preliminary data.</text>
</comment>
<dbReference type="EMBL" id="JAUTXU010000087">
    <property type="protein sequence ID" value="KAK3710053.1"/>
    <property type="molecule type" value="Genomic_DNA"/>
</dbReference>
<accession>A0ACC3N5B3</accession>
<evidence type="ECO:0000313" key="1">
    <source>
        <dbReference type="EMBL" id="KAK3710053.1"/>
    </source>
</evidence>
<keyword evidence="2" id="KW-1185">Reference proteome</keyword>
<name>A0ACC3N5B3_9PEZI</name>
<dbReference type="Proteomes" id="UP001281147">
    <property type="component" value="Unassembled WGS sequence"/>
</dbReference>
<proteinExistence type="predicted"/>
<reference evidence="1" key="1">
    <citation type="submission" date="2023-07" db="EMBL/GenBank/DDBJ databases">
        <title>Black Yeasts Isolated from many extreme environments.</title>
        <authorList>
            <person name="Coleine C."/>
            <person name="Stajich J.E."/>
            <person name="Selbmann L."/>
        </authorList>
    </citation>
    <scope>NUCLEOTIDE SEQUENCE</scope>
    <source>
        <strain evidence="1">CCFEE 5714</strain>
    </source>
</reference>
<evidence type="ECO:0000313" key="2">
    <source>
        <dbReference type="Proteomes" id="UP001281147"/>
    </source>
</evidence>
<sequence length="425" mass="46432">MAEKKHVCIAGAGVAGPALALLLTRAGHRATIIERAPELRASGQQIDVSGEGLEVIKRMGVDEAIRSSTVEDAGLKIVDADDRVIAAFPASGTGSAEVLVKEVEIMRTALVNILYQNTSEVVEYIYDEYITEIRQHDSGATVSFAKAQNDREFDLVITADGLGSRTRRLAFDPSNTRIVGLGQYATFVSIPWQKSDTTWSRGYNATNGRVVSIRPDVNNGTSSAYLAQATKDSSNIAKLLREEQKQKILEIFKDAGWETERVLQNIEKNDSDFYLQETAQAFSKSWSNGRVVLLGDAGYCPSPVSGQGTTIALIGAYILAGCIATYTDYREAFRQYEIQMRPFVDSAQKLPPGTPWIICPQTELGIAVLRNVAWVAGLANSCGVFSFLGNIANMLPAWGSKEPKLPVFPALQDQELERKDQSRVT</sequence>
<gene>
    <name evidence="1" type="ORF">LTR37_010484</name>
</gene>
<organism evidence="1 2">
    <name type="scientific">Vermiconidia calcicola</name>
    <dbReference type="NCBI Taxonomy" id="1690605"/>
    <lineage>
        <taxon>Eukaryota</taxon>
        <taxon>Fungi</taxon>
        <taxon>Dikarya</taxon>
        <taxon>Ascomycota</taxon>
        <taxon>Pezizomycotina</taxon>
        <taxon>Dothideomycetes</taxon>
        <taxon>Dothideomycetidae</taxon>
        <taxon>Mycosphaerellales</taxon>
        <taxon>Extremaceae</taxon>
        <taxon>Vermiconidia</taxon>
    </lineage>
</organism>
<protein>
    <submittedName>
        <fullName evidence="1">Uncharacterized protein</fullName>
    </submittedName>
</protein>